<dbReference type="InterPro" id="IPR001412">
    <property type="entry name" value="aa-tRNA-synth_I_CS"/>
</dbReference>
<dbReference type="NCBIfam" id="TIGR00233">
    <property type="entry name" value="trpS"/>
    <property type="match status" value="1"/>
</dbReference>
<dbReference type="SUPFAM" id="SSF52374">
    <property type="entry name" value="Nucleotidylyl transferase"/>
    <property type="match status" value="1"/>
</dbReference>
<dbReference type="RefSeq" id="XP_013078619.2">
    <property type="nucleotide sequence ID" value="XM_013223165.2"/>
</dbReference>
<dbReference type="HAMAP" id="MF_00140_B">
    <property type="entry name" value="Trp_tRNA_synth_B"/>
    <property type="match status" value="1"/>
</dbReference>
<sequence>MIFKRYSRLFLKRHFRKNYCSQAASEWATCEPKVFSGIQPTGIPHLGNYVGAISNWLMLQNRYSGSMLLSIVDLHSITVPQQQQELRQNIIDMTACLLGCGIDTSKTIIFQQSMVPYHTELAWILSCICTIPRIQKLAQWKEKQSKIKEPSVGLLTYPILQAADIMLYKSTLVPVGEDQTQHLELTRDLSRSFNRLHGVLFPECKILLGDVGRIKSLRNPTSKMSKSEPNDKSRIDLTDSPDVIKVKVKKAVTDFISQISYDPDNRPGVSNLIDIHVALTDLSHDEVVEQSFLQAEDTSLYKERLAEVIIEKLSPIRKEILRLQADKGYLLDVLRKGSEKASTIAENTIKDVRQYVGLR</sequence>
<evidence type="ECO:0000313" key="16">
    <source>
        <dbReference type="Proteomes" id="UP000076420"/>
    </source>
</evidence>
<keyword evidence="7 14" id="KW-0648">Protein biosynthesis</keyword>
<evidence type="ECO:0000256" key="8">
    <source>
        <dbReference type="ARBA" id="ARBA00023146"/>
    </source>
</evidence>
<dbReference type="InterPro" id="IPR050203">
    <property type="entry name" value="Trp-tRNA_synthetase"/>
</dbReference>
<dbReference type="InterPro" id="IPR024109">
    <property type="entry name" value="Trp-tRNA-ligase_bac-type"/>
</dbReference>
<dbReference type="KEGG" id="bgt:106064572"/>
<dbReference type="CDD" id="cd00806">
    <property type="entry name" value="TrpRS_core"/>
    <property type="match status" value="1"/>
</dbReference>
<dbReference type="OrthoDB" id="15808at2759"/>
<dbReference type="VEuPathDB" id="VectorBase:BGLB006733"/>
<accession>A0A2C9JR86</accession>
<dbReference type="GO" id="GO:0005524">
    <property type="term" value="F:ATP binding"/>
    <property type="evidence" value="ECO:0007669"/>
    <property type="project" value="UniProtKB-KW"/>
</dbReference>
<reference evidence="15" key="1">
    <citation type="submission" date="2020-05" db="UniProtKB">
        <authorList>
            <consortium name="EnsemblMetazoa"/>
        </authorList>
    </citation>
    <scope>IDENTIFICATION</scope>
    <source>
        <strain evidence="15">BB02</strain>
    </source>
</reference>
<comment type="catalytic activity">
    <reaction evidence="10">
        <text>tRNA(Trp) + L-tryptophan + ATP = L-tryptophyl-tRNA(Trp) + AMP + diphosphate + H(+)</text>
        <dbReference type="Rhea" id="RHEA:24080"/>
        <dbReference type="Rhea" id="RHEA-COMP:9671"/>
        <dbReference type="Rhea" id="RHEA-COMP:9705"/>
        <dbReference type="ChEBI" id="CHEBI:15378"/>
        <dbReference type="ChEBI" id="CHEBI:30616"/>
        <dbReference type="ChEBI" id="CHEBI:33019"/>
        <dbReference type="ChEBI" id="CHEBI:57912"/>
        <dbReference type="ChEBI" id="CHEBI:78442"/>
        <dbReference type="ChEBI" id="CHEBI:78535"/>
        <dbReference type="ChEBI" id="CHEBI:456215"/>
        <dbReference type="EC" id="6.1.1.2"/>
    </reaction>
</comment>
<dbReference type="EC" id="6.1.1.2" evidence="3"/>
<evidence type="ECO:0000256" key="10">
    <source>
        <dbReference type="ARBA" id="ARBA00049929"/>
    </source>
</evidence>
<dbReference type="EnsemblMetazoa" id="BGLB006733-RC">
    <property type="protein sequence ID" value="BGLB006733-PC"/>
    <property type="gene ID" value="BGLB006733"/>
</dbReference>
<dbReference type="InterPro" id="IPR002306">
    <property type="entry name" value="Trp-tRNA-ligase"/>
</dbReference>
<dbReference type="Gene3D" id="3.40.50.620">
    <property type="entry name" value="HUPs"/>
    <property type="match status" value="1"/>
</dbReference>
<dbReference type="PRINTS" id="PR01039">
    <property type="entry name" value="TRNASYNTHTRP"/>
</dbReference>
<comment type="subcellular location">
    <subcellularLocation>
        <location evidence="1">Mitochondrion matrix</location>
    </subcellularLocation>
</comment>
<dbReference type="InterPro" id="IPR002305">
    <property type="entry name" value="aa-tRNA-synth_Ic"/>
</dbReference>
<dbReference type="PROSITE" id="PS00178">
    <property type="entry name" value="AA_TRNA_LIGASE_I"/>
    <property type="match status" value="1"/>
</dbReference>
<evidence type="ECO:0000256" key="6">
    <source>
        <dbReference type="ARBA" id="ARBA00022840"/>
    </source>
</evidence>
<gene>
    <name evidence="15" type="primary">106064572</name>
</gene>
<proteinExistence type="inferred from homology"/>
<dbReference type="FunFam" id="3.40.50.620:FF:000082">
    <property type="entry name" value="MSW1p Mitochondrial tryptophanyl-tRNA synthetase"/>
    <property type="match status" value="1"/>
</dbReference>
<organism evidence="15 16">
    <name type="scientific">Biomphalaria glabrata</name>
    <name type="common">Bloodfluke planorb</name>
    <name type="synonym">Freshwater snail</name>
    <dbReference type="NCBI Taxonomy" id="6526"/>
    <lineage>
        <taxon>Eukaryota</taxon>
        <taxon>Metazoa</taxon>
        <taxon>Spiralia</taxon>
        <taxon>Lophotrochozoa</taxon>
        <taxon>Mollusca</taxon>
        <taxon>Gastropoda</taxon>
        <taxon>Heterobranchia</taxon>
        <taxon>Euthyneura</taxon>
        <taxon>Panpulmonata</taxon>
        <taxon>Hygrophila</taxon>
        <taxon>Lymnaeoidea</taxon>
        <taxon>Planorbidae</taxon>
        <taxon>Biomphalaria</taxon>
    </lineage>
</organism>
<protein>
    <recommendedName>
        <fullName evidence="12">Tryptophan--tRNA ligase, mitochondrial</fullName>
        <ecNumber evidence="3">6.1.1.2</ecNumber>
    </recommendedName>
    <alternativeName>
        <fullName evidence="13">(Mt)TrpRS</fullName>
    </alternativeName>
    <alternativeName>
        <fullName evidence="9">Tryptophanyl-tRNA synthetase</fullName>
    </alternativeName>
</protein>
<dbReference type="FunFam" id="1.10.240.10:FF:000002">
    <property type="entry name" value="Tryptophan--tRNA ligase"/>
    <property type="match status" value="1"/>
</dbReference>
<keyword evidence="5 14" id="KW-0547">Nucleotide-binding</keyword>
<dbReference type="STRING" id="6526.A0A2C9JR86"/>
<evidence type="ECO:0000256" key="2">
    <source>
        <dbReference type="ARBA" id="ARBA00005594"/>
    </source>
</evidence>
<dbReference type="GO" id="GO:0004830">
    <property type="term" value="F:tryptophan-tRNA ligase activity"/>
    <property type="evidence" value="ECO:0007669"/>
    <property type="project" value="UniProtKB-EC"/>
</dbReference>
<evidence type="ECO:0000256" key="4">
    <source>
        <dbReference type="ARBA" id="ARBA00022598"/>
    </source>
</evidence>
<evidence type="ECO:0000256" key="1">
    <source>
        <dbReference type="ARBA" id="ARBA00004305"/>
    </source>
</evidence>
<evidence type="ECO:0000256" key="5">
    <source>
        <dbReference type="ARBA" id="ARBA00022741"/>
    </source>
</evidence>
<keyword evidence="8 14" id="KW-0030">Aminoacyl-tRNA synthetase</keyword>
<dbReference type="GO" id="GO:0070183">
    <property type="term" value="P:mitochondrial tryptophanyl-tRNA aminoacylation"/>
    <property type="evidence" value="ECO:0007669"/>
    <property type="project" value="TreeGrafter"/>
</dbReference>
<comment type="similarity">
    <text evidence="2 14">Belongs to the class-I aminoacyl-tRNA synthetase family.</text>
</comment>
<evidence type="ECO:0000256" key="12">
    <source>
        <dbReference type="ARBA" id="ARBA00069760"/>
    </source>
</evidence>
<evidence type="ECO:0000313" key="15">
    <source>
        <dbReference type="EnsemblMetazoa" id="BGLB006733-PC"/>
    </source>
</evidence>
<dbReference type="PANTHER" id="PTHR43766:SF1">
    <property type="entry name" value="TRYPTOPHAN--TRNA LIGASE, MITOCHONDRIAL"/>
    <property type="match status" value="1"/>
</dbReference>
<evidence type="ECO:0000256" key="11">
    <source>
        <dbReference type="ARBA" id="ARBA00059972"/>
    </source>
</evidence>
<keyword evidence="4 14" id="KW-0436">Ligase</keyword>
<dbReference type="VEuPathDB" id="VectorBase:BGLAX_029355"/>
<dbReference type="Pfam" id="PF00579">
    <property type="entry name" value="tRNA-synt_1b"/>
    <property type="match status" value="1"/>
</dbReference>
<evidence type="ECO:0000256" key="14">
    <source>
        <dbReference type="RuleBase" id="RU363036"/>
    </source>
</evidence>
<evidence type="ECO:0000256" key="9">
    <source>
        <dbReference type="ARBA" id="ARBA00030268"/>
    </source>
</evidence>
<evidence type="ECO:0000256" key="3">
    <source>
        <dbReference type="ARBA" id="ARBA00013161"/>
    </source>
</evidence>
<keyword evidence="6 14" id="KW-0067">ATP-binding</keyword>
<comment type="function">
    <text evidence="11">Catalyzes the attachment of tryptophan to tRNA(Trp) in a two-step reaction: tryptophan is first activated by ATP to form Trp-AMP and then transferred to the acceptor end of tRNA(Trp).</text>
</comment>
<evidence type="ECO:0000256" key="13">
    <source>
        <dbReference type="ARBA" id="ARBA00080951"/>
    </source>
</evidence>
<dbReference type="PANTHER" id="PTHR43766">
    <property type="entry name" value="TRYPTOPHAN--TRNA LIGASE, MITOCHONDRIAL"/>
    <property type="match status" value="1"/>
</dbReference>
<dbReference type="Gene3D" id="1.10.240.10">
    <property type="entry name" value="Tyrosyl-Transfer RNA Synthetase"/>
    <property type="match status" value="1"/>
</dbReference>
<dbReference type="AlphaFoldDB" id="A0A2C9JR86"/>
<evidence type="ECO:0000256" key="7">
    <source>
        <dbReference type="ARBA" id="ARBA00022917"/>
    </source>
</evidence>
<dbReference type="GO" id="GO:0005759">
    <property type="term" value="C:mitochondrial matrix"/>
    <property type="evidence" value="ECO:0007669"/>
    <property type="project" value="UniProtKB-SubCell"/>
</dbReference>
<name>A0A2C9JR86_BIOGL</name>
<dbReference type="Proteomes" id="UP000076420">
    <property type="component" value="Unassembled WGS sequence"/>
</dbReference>
<dbReference type="InterPro" id="IPR014729">
    <property type="entry name" value="Rossmann-like_a/b/a_fold"/>
</dbReference>